<reference evidence="20" key="1">
    <citation type="submission" date="2021-01" db="EMBL/GenBank/DDBJ databases">
        <title>The mitochondrial genome of Lichtwardtia dentalis (Diptera:Dolichopodidae).</title>
        <authorList>
            <person name="Lin C."/>
            <person name="Yang D."/>
        </authorList>
    </citation>
    <scope>NUCLEOTIDE SEQUENCE</scope>
</reference>
<evidence type="ECO:0000259" key="19">
    <source>
        <dbReference type="Pfam" id="PF01059"/>
    </source>
</evidence>
<evidence type="ECO:0000256" key="4">
    <source>
        <dbReference type="ARBA" id="ARBA00012944"/>
    </source>
</evidence>
<accession>A0A8B0JPZ2</accession>
<evidence type="ECO:0000256" key="10">
    <source>
        <dbReference type="ARBA" id="ARBA00022982"/>
    </source>
</evidence>
<keyword evidence="11 17" id="KW-1133">Transmembrane helix</keyword>
<name>A0A8B0JPZ2_9MUSC</name>
<feature type="transmembrane region" description="Helical" evidence="17">
    <location>
        <begin position="87"/>
        <end position="104"/>
    </location>
</feature>
<dbReference type="Pfam" id="PF00361">
    <property type="entry name" value="Proton_antipo_M"/>
    <property type="match status" value="1"/>
</dbReference>
<feature type="domain" description="NADH:ubiquinone oxidoreductase chain 4 N-terminal" evidence="19">
    <location>
        <begin position="1"/>
        <end position="102"/>
    </location>
</feature>
<evidence type="ECO:0000256" key="9">
    <source>
        <dbReference type="ARBA" id="ARBA00022967"/>
    </source>
</evidence>
<protein>
    <recommendedName>
        <fullName evidence="5 17">NADH-ubiquinone oxidoreductase chain 4</fullName>
        <ecNumber evidence="4 17">7.1.1.2</ecNumber>
    </recommendedName>
</protein>
<keyword evidence="8 17" id="KW-0812">Transmembrane</keyword>
<keyword evidence="10 17" id="KW-0249">Electron transport</keyword>
<feature type="transmembrane region" description="Helical" evidence="17">
    <location>
        <begin position="301"/>
        <end position="323"/>
    </location>
</feature>
<feature type="transmembrane region" description="Helical" evidence="17">
    <location>
        <begin position="335"/>
        <end position="356"/>
    </location>
</feature>
<evidence type="ECO:0000256" key="1">
    <source>
        <dbReference type="ARBA" id="ARBA00003257"/>
    </source>
</evidence>
<evidence type="ECO:0000313" key="20">
    <source>
        <dbReference type="EMBL" id="QTV20895.1"/>
    </source>
</evidence>
<dbReference type="InterPro" id="IPR001750">
    <property type="entry name" value="ND/Mrp_TM"/>
</dbReference>
<dbReference type="InterPro" id="IPR000260">
    <property type="entry name" value="NADH4_N"/>
</dbReference>
<evidence type="ECO:0000256" key="8">
    <source>
        <dbReference type="ARBA" id="ARBA00022692"/>
    </source>
</evidence>
<feature type="transmembrane region" description="Helical" evidence="17">
    <location>
        <begin position="6"/>
        <end position="24"/>
    </location>
</feature>
<keyword evidence="15 17" id="KW-0472">Membrane</keyword>
<comment type="subcellular location">
    <subcellularLocation>
        <location evidence="2 17">Mitochondrion membrane</location>
        <topology evidence="2 17">Multi-pass membrane protein</topology>
    </subcellularLocation>
</comment>
<feature type="transmembrane region" description="Helical" evidence="17">
    <location>
        <begin position="376"/>
        <end position="399"/>
    </location>
</feature>
<dbReference type="PRINTS" id="PR01437">
    <property type="entry name" value="NUOXDRDTASE4"/>
</dbReference>
<feature type="transmembrane region" description="Helical" evidence="17">
    <location>
        <begin position="216"/>
        <end position="235"/>
    </location>
</feature>
<keyword evidence="7 17" id="KW-0679">Respiratory chain</keyword>
<evidence type="ECO:0000259" key="18">
    <source>
        <dbReference type="Pfam" id="PF00361"/>
    </source>
</evidence>
<keyword evidence="14 17" id="KW-0496">Mitochondrion</keyword>
<evidence type="ECO:0000256" key="17">
    <source>
        <dbReference type="RuleBase" id="RU003297"/>
    </source>
</evidence>
<organism evidence="20">
    <name type="scientific">Lichtwardtia dentalis</name>
    <dbReference type="NCBI Taxonomy" id="2821438"/>
    <lineage>
        <taxon>Eukaryota</taxon>
        <taxon>Metazoa</taxon>
        <taxon>Ecdysozoa</taxon>
        <taxon>Arthropoda</taxon>
        <taxon>Hexapoda</taxon>
        <taxon>Insecta</taxon>
        <taxon>Pterygota</taxon>
        <taxon>Neoptera</taxon>
        <taxon>Endopterygota</taxon>
        <taxon>Diptera</taxon>
        <taxon>Brachycera</taxon>
        <taxon>Muscomorpha</taxon>
        <taxon>Empidoidea</taxon>
        <taxon>Dolichopodidae</taxon>
        <taxon>Dolichopodinae</taxon>
        <taxon>Lichtwardtia</taxon>
    </lineage>
</organism>
<dbReference type="GO" id="GO:0042773">
    <property type="term" value="P:ATP synthesis coupled electron transport"/>
    <property type="evidence" value="ECO:0007669"/>
    <property type="project" value="InterPro"/>
</dbReference>
<keyword evidence="9" id="KW-1278">Translocase</keyword>
<feature type="transmembrane region" description="Helical" evidence="17">
    <location>
        <begin position="31"/>
        <end position="51"/>
    </location>
</feature>
<dbReference type="EC" id="7.1.1.2" evidence="4 17"/>
<evidence type="ECO:0000256" key="11">
    <source>
        <dbReference type="ARBA" id="ARBA00022989"/>
    </source>
</evidence>
<evidence type="ECO:0000256" key="6">
    <source>
        <dbReference type="ARBA" id="ARBA00022448"/>
    </source>
</evidence>
<dbReference type="AlphaFoldDB" id="A0A8B0JPZ2"/>
<feature type="domain" description="NADH:quinone oxidoreductase/Mrp antiporter transmembrane" evidence="18">
    <location>
        <begin position="107"/>
        <end position="390"/>
    </location>
</feature>
<feature type="transmembrane region" description="Helical" evidence="17">
    <location>
        <begin position="57"/>
        <end position="75"/>
    </location>
</feature>
<dbReference type="GO" id="GO:0048039">
    <property type="term" value="F:ubiquinone binding"/>
    <property type="evidence" value="ECO:0007669"/>
    <property type="project" value="TreeGrafter"/>
</dbReference>
<dbReference type="EMBL" id="MW526994">
    <property type="protein sequence ID" value="QTV20895.1"/>
    <property type="molecule type" value="Genomic_DNA"/>
</dbReference>
<evidence type="ECO:0000256" key="3">
    <source>
        <dbReference type="ARBA" id="ARBA00009025"/>
    </source>
</evidence>
<evidence type="ECO:0000256" key="7">
    <source>
        <dbReference type="ARBA" id="ARBA00022660"/>
    </source>
</evidence>
<feature type="transmembrane region" description="Helical" evidence="17">
    <location>
        <begin position="182"/>
        <end position="204"/>
    </location>
</feature>
<keyword evidence="13 17" id="KW-0830">Ubiquinone</keyword>
<evidence type="ECO:0000256" key="15">
    <source>
        <dbReference type="ARBA" id="ARBA00023136"/>
    </source>
</evidence>
<evidence type="ECO:0000256" key="16">
    <source>
        <dbReference type="ARBA" id="ARBA00049551"/>
    </source>
</evidence>
<feature type="transmembrane region" description="Helical" evidence="17">
    <location>
        <begin position="411"/>
        <end position="430"/>
    </location>
</feature>
<dbReference type="GO" id="GO:0003954">
    <property type="term" value="F:NADH dehydrogenase activity"/>
    <property type="evidence" value="ECO:0007669"/>
    <property type="project" value="TreeGrafter"/>
</dbReference>
<dbReference type="PANTHER" id="PTHR43507:SF20">
    <property type="entry name" value="NADH-UBIQUINONE OXIDOREDUCTASE CHAIN 4"/>
    <property type="match status" value="1"/>
</dbReference>
<dbReference type="InterPro" id="IPR003918">
    <property type="entry name" value="NADH_UbQ_OxRdtase"/>
</dbReference>
<dbReference type="GO" id="GO:0008137">
    <property type="term" value="F:NADH dehydrogenase (ubiquinone) activity"/>
    <property type="evidence" value="ECO:0007669"/>
    <property type="project" value="UniProtKB-UniRule"/>
</dbReference>
<keyword evidence="6 17" id="KW-0813">Transport</keyword>
<proteinExistence type="inferred from homology"/>
<evidence type="ECO:0000256" key="12">
    <source>
        <dbReference type="ARBA" id="ARBA00023027"/>
    </source>
</evidence>
<evidence type="ECO:0000256" key="14">
    <source>
        <dbReference type="ARBA" id="ARBA00023128"/>
    </source>
</evidence>
<evidence type="ECO:0000256" key="2">
    <source>
        <dbReference type="ARBA" id="ARBA00004225"/>
    </source>
</evidence>
<comment type="similarity">
    <text evidence="3 17">Belongs to the complex I subunit 4 family.</text>
</comment>
<feature type="transmembrane region" description="Helical" evidence="17">
    <location>
        <begin position="110"/>
        <end position="132"/>
    </location>
</feature>
<feature type="transmembrane region" description="Helical" evidence="17">
    <location>
        <begin position="247"/>
        <end position="265"/>
    </location>
</feature>
<evidence type="ECO:0000256" key="5">
    <source>
        <dbReference type="ARBA" id="ARBA00021006"/>
    </source>
</evidence>
<dbReference type="PANTHER" id="PTHR43507">
    <property type="entry name" value="NADH-UBIQUINONE OXIDOREDUCTASE CHAIN 4"/>
    <property type="match status" value="1"/>
</dbReference>
<sequence length="446" mass="50908">MLKFLFFLLALAIISFMNNMFWMVQNMLFMLAFLFIVMNYFGNYFMGVSYFLGCDMISYGLVLLSIWICALMLLASESVEKYNNYKSLFLFNVLMLLLLLVLSFSTMNLFLFYLFFEGSLIPTMFLVLGWGYQPERLQAGVYLLFYTLLASLPMMVGIFYIYNDLNTMNFYMMMNNLYNYDLLYLVMIFAFLVKMPMFLVHLWLPKAHVEAPVSGSMILAGIMLKLGGYGLLRVFSFLQVSGLKFNYIWISISLVGGVLVSLVCLRQTDLKALIAYSSVAHMGIVLSGLMTMTYWGFCGSYTLMIAHGLCSSGLFCLANISYERLGSRSLLINKGLLNFMPSMALWWFLLSAGNMAAPPTLNLLGEISLLNSIVSWSWVTMIMLSLLSFFSAAYTLYLYAYSQHGKMYSGIYSVSGGLVREYLLLFLHWLPLNLLILKSDSCMLWL</sequence>
<comment type="function">
    <text evidence="1">Core subunit of the mitochondrial membrane respiratory chain NADH dehydrogenase (Complex I) that is believed to belong to the minimal assembly required for catalysis. Complex I functions in the transfer of electrons from NADH to the respiratory chain. The immediate electron acceptor for the enzyme is believed to be ubiquinone.</text>
</comment>
<feature type="transmembrane region" description="Helical" evidence="17">
    <location>
        <begin position="272"/>
        <end position="295"/>
    </location>
</feature>
<dbReference type="GO" id="GO:0015990">
    <property type="term" value="P:electron transport coupled proton transport"/>
    <property type="evidence" value="ECO:0007669"/>
    <property type="project" value="TreeGrafter"/>
</dbReference>
<dbReference type="Pfam" id="PF01059">
    <property type="entry name" value="Oxidored_q5_N"/>
    <property type="match status" value="1"/>
</dbReference>
<geneLocation type="mitochondrion" evidence="20"/>
<gene>
    <name evidence="20" type="primary">nad4</name>
</gene>
<comment type="catalytic activity">
    <reaction evidence="16 17">
        <text>a ubiquinone + NADH + 5 H(+)(in) = a ubiquinol + NAD(+) + 4 H(+)(out)</text>
        <dbReference type="Rhea" id="RHEA:29091"/>
        <dbReference type="Rhea" id="RHEA-COMP:9565"/>
        <dbReference type="Rhea" id="RHEA-COMP:9566"/>
        <dbReference type="ChEBI" id="CHEBI:15378"/>
        <dbReference type="ChEBI" id="CHEBI:16389"/>
        <dbReference type="ChEBI" id="CHEBI:17976"/>
        <dbReference type="ChEBI" id="CHEBI:57540"/>
        <dbReference type="ChEBI" id="CHEBI:57945"/>
        <dbReference type="EC" id="7.1.1.2"/>
    </reaction>
</comment>
<evidence type="ECO:0000256" key="13">
    <source>
        <dbReference type="ARBA" id="ARBA00023075"/>
    </source>
</evidence>
<feature type="transmembrane region" description="Helical" evidence="17">
    <location>
        <begin position="139"/>
        <end position="162"/>
    </location>
</feature>
<keyword evidence="12 17" id="KW-0520">NAD</keyword>
<comment type="function">
    <text evidence="17">Core subunit of the mitochondrial membrane respiratory chain NADH dehydrogenase (Complex I) which catalyzes electron transfer from NADH through the respiratory chain, using ubiquinone as an electron acceptor. Essential for the catalytic activity and assembly of complex I.</text>
</comment>
<dbReference type="GO" id="GO:0031966">
    <property type="term" value="C:mitochondrial membrane"/>
    <property type="evidence" value="ECO:0007669"/>
    <property type="project" value="UniProtKB-SubCell"/>
</dbReference>